<evidence type="ECO:0000313" key="3">
    <source>
        <dbReference type="EMBL" id="NCS91668.1"/>
    </source>
</evidence>
<gene>
    <name evidence="3" type="ORF">GW779_04565</name>
    <name evidence="2" type="ORF">GW910_03675</name>
</gene>
<evidence type="ECO:0000256" key="1">
    <source>
        <dbReference type="SAM" id="Phobius"/>
    </source>
</evidence>
<dbReference type="EMBL" id="JAACVF010000094">
    <property type="protein sequence ID" value="NCN65156.1"/>
    <property type="molecule type" value="Genomic_DNA"/>
</dbReference>
<reference evidence="3" key="1">
    <citation type="submission" date="2019-11" db="EMBL/GenBank/DDBJ databases">
        <title>Lipid analysis of CO2-rich subsurface aquifers suggests an autotrophy-based deep biosphere with lysolipids enriched in CPR bacteria.</title>
        <authorList>
            <person name="Probst A.J."/>
            <person name="Elling F.J."/>
            <person name="Castelle C.J."/>
            <person name="Zhu Q."/>
            <person name="Elvert M."/>
            <person name="Birarda G."/>
            <person name="Holman H.-Y."/>
            <person name="Lane K.R."/>
            <person name="Ladd B."/>
            <person name="Ryan M.C."/>
            <person name="Woyke T."/>
            <person name="Hinrichs K.-U."/>
            <person name="Banfield J.F."/>
        </authorList>
    </citation>
    <scope>NUCLEOTIDE SEQUENCE</scope>
    <source>
        <strain evidence="2">CG_2015-01_33_1645</strain>
        <strain evidence="3">CG_2015-04_33_537</strain>
    </source>
</reference>
<keyword evidence="1" id="KW-0812">Transmembrane</keyword>
<proteinExistence type="predicted"/>
<sequence length="323" mass="36578">MKKILLLILLLFVCFSYCLIYTINNACAEGDIVNDLRNLNPAAGLEYAEVDNMKQVVLIMLYTTERKNLSQDMQIFASETKNFLVEFNKIYLGSKKGDLTAKESAIRDCANLRTQIPKNPKYIEEIDAVESANVLLNKFIYDNAMFFENLGNNENITRKKISYYKNASLGYELCEEGILATSLKVLAEETEKKYNKDMTKADGLVKNGLSELNLTNITTGNVENVSMSEKIDAIVKFGSAREKFSDASTIYKSHNEDELANECKEKTDEIDKIMPALQSDAFGFLFLISMAFFLVITYLFLRISEWKKAIYDVSLGDEILGKV</sequence>
<keyword evidence="1" id="KW-1133">Transmembrane helix</keyword>
<evidence type="ECO:0000313" key="4">
    <source>
        <dbReference type="Proteomes" id="UP000738826"/>
    </source>
</evidence>
<organism evidence="3 4">
    <name type="scientific">Candidatus Altarchaeum hamiconexum</name>
    <dbReference type="NCBI Taxonomy" id="1803513"/>
    <lineage>
        <taxon>Archaea</taxon>
        <taxon>Candidatus Altarchaeota</taxon>
        <taxon>Candidatus Altiarchaeia</taxon>
        <taxon>Candidatus Altarchaeales</taxon>
        <taxon>Candidatus Altarchaeaceae</taxon>
        <taxon>Candidatus Altarchaeum</taxon>
    </lineage>
</organism>
<accession>A0A8J8CFZ2</accession>
<protein>
    <submittedName>
        <fullName evidence="3">Uncharacterized protein</fullName>
    </submittedName>
</protein>
<dbReference type="AlphaFoldDB" id="A0A8J8CFZ2"/>
<comment type="caution">
    <text evidence="3">The sequence shown here is derived from an EMBL/GenBank/DDBJ whole genome shotgun (WGS) entry which is preliminary data.</text>
</comment>
<dbReference type="Proteomes" id="UP000738826">
    <property type="component" value="Unassembled WGS sequence"/>
</dbReference>
<dbReference type="Proteomes" id="UP000768163">
    <property type="component" value="Unassembled WGS sequence"/>
</dbReference>
<evidence type="ECO:0000313" key="2">
    <source>
        <dbReference type="EMBL" id="NCN65156.1"/>
    </source>
</evidence>
<dbReference type="EMBL" id="JAACQH010000097">
    <property type="protein sequence ID" value="NCS91668.1"/>
    <property type="molecule type" value="Genomic_DNA"/>
</dbReference>
<keyword evidence="1" id="KW-0472">Membrane</keyword>
<feature type="transmembrane region" description="Helical" evidence="1">
    <location>
        <begin position="281"/>
        <end position="301"/>
    </location>
</feature>
<name>A0A8J8CFZ2_9ARCH</name>